<dbReference type="AlphaFoldDB" id="A0A484Z9S4"/>
<accession>A0A484Z9S4</accession>
<protein>
    <recommendedName>
        <fullName evidence="3">GntR C-terminal domain-containing protein</fullName>
    </recommendedName>
</protein>
<dbReference type="EMBL" id="CAADJA010000001">
    <property type="protein sequence ID" value="VFS45134.1"/>
    <property type="molecule type" value="Genomic_DNA"/>
</dbReference>
<reference evidence="1 2" key="1">
    <citation type="submission" date="2019-03" db="EMBL/GenBank/DDBJ databases">
        <authorList>
            <consortium name="Pathogen Informatics"/>
        </authorList>
    </citation>
    <scope>NUCLEOTIDE SEQUENCE [LARGE SCALE GENOMIC DNA]</scope>
    <source>
        <strain evidence="1 2">NCTC12282</strain>
    </source>
</reference>
<evidence type="ECO:0000313" key="2">
    <source>
        <dbReference type="Proteomes" id="UP000373449"/>
    </source>
</evidence>
<gene>
    <name evidence="1" type="ORF">NCTC12282_00001</name>
</gene>
<proteinExistence type="predicted"/>
<dbReference type="Proteomes" id="UP000373449">
    <property type="component" value="Unassembled WGS sequence"/>
</dbReference>
<sequence>MSFSNLFSSVYHTYFRSVTNNEVIKLEEHQSIVDAILKKNSTEALIATQELLEKDI</sequence>
<organism evidence="1 2">
    <name type="scientific">Budvicia aquatica</name>
    <dbReference type="NCBI Taxonomy" id="82979"/>
    <lineage>
        <taxon>Bacteria</taxon>
        <taxon>Pseudomonadati</taxon>
        <taxon>Pseudomonadota</taxon>
        <taxon>Gammaproteobacteria</taxon>
        <taxon>Enterobacterales</taxon>
        <taxon>Budviciaceae</taxon>
        <taxon>Budvicia</taxon>
    </lineage>
</organism>
<evidence type="ECO:0008006" key="3">
    <source>
        <dbReference type="Google" id="ProtNLM"/>
    </source>
</evidence>
<name>A0A484Z9S4_9GAMM</name>
<evidence type="ECO:0000313" key="1">
    <source>
        <dbReference type="EMBL" id="VFS45134.1"/>
    </source>
</evidence>